<keyword evidence="2" id="KW-0472">Membrane</keyword>
<evidence type="ECO:0000313" key="5">
    <source>
        <dbReference type="Proteomes" id="UP000270094"/>
    </source>
</evidence>
<dbReference type="InterPro" id="IPR045573">
    <property type="entry name" value="Fut8_N_cat"/>
</dbReference>
<gene>
    <name evidence="4" type="ORF">SVUK_LOCUS6865</name>
</gene>
<keyword evidence="1" id="KW-0175">Coiled coil</keyword>
<organism evidence="4 5">
    <name type="scientific">Strongylus vulgaris</name>
    <name type="common">Blood worm</name>
    <dbReference type="NCBI Taxonomy" id="40348"/>
    <lineage>
        <taxon>Eukaryota</taxon>
        <taxon>Metazoa</taxon>
        <taxon>Ecdysozoa</taxon>
        <taxon>Nematoda</taxon>
        <taxon>Chromadorea</taxon>
        <taxon>Rhabditida</taxon>
        <taxon>Rhabditina</taxon>
        <taxon>Rhabditomorpha</taxon>
        <taxon>Strongyloidea</taxon>
        <taxon>Strongylidae</taxon>
        <taxon>Strongylus</taxon>
    </lineage>
</organism>
<protein>
    <recommendedName>
        <fullName evidence="3">Alpha-(1,6)-fucosyltransferase N- and catalytic domain-containing protein</fullName>
    </recommendedName>
</protein>
<keyword evidence="5" id="KW-1185">Reference proteome</keyword>
<dbReference type="OrthoDB" id="10439074at2759"/>
<keyword evidence="2" id="KW-1133">Transmembrane helix</keyword>
<sequence>MFSVRSAAIAAVTLWVFMLFYLSAQLFGLQGKARYEEGAVSSQLEEALQDLRELKVQNENLKELIKAERRERAERDRDLIRKEKYDTICLNLQGQLFYSNSTNHLFI</sequence>
<keyword evidence="2" id="KW-0812">Transmembrane</keyword>
<evidence type="ECO:0000313" key="4">
    <source>
        <dbReference type="EMBL" id="VDM71867.1"/>
    </source>
</evidence>
<dbReference type="Pfam" id="PF19745">
    <property type="entry name" value="FUT8_N_cat"/>
    <property type="match status" value="1"/>
</dbReference>
<feature type="transmembrane region" description="Helical" evidence="2">
    <location>
        <begin position="6"/>
        <end position="24"/>
    </location>
</feature>
<dbReference type="EMBL" id="UYYB01022480">
    <property type="protein sequence ID" value="VDM71867.1"/>
    <property type="molecule type" value="Genomic_DNA"/>
</dbReference>
<evidence type="ECO:0000259" key="3">
    <source>
        <dbReference type="Pfam" id="PF19745"/>
    </source>
</evidence>
<reference evidence="4 5" key="1">
    <citation type="submission" date="2018-11" db="EMBL/GenBank/DDBJ databases">
        <authorList>
            <consortium name="Pathogen Informatics"/>
        </authorList>
    </citation>
    <scope>NUCLEOTIDE SEQUENCE [LARGE SCALE GENOMIC DNA]</scope>
</reference>
<evidence type="ECO:0000256" key="1">
    <source>
        <dbReference type="SAM" id="Coils"/>
    </source>
</evidence>
<feature type="coiled-coil region" evidence="1">
    <location>
        <begin position="41"/>
        <end position="78"/>
    </location>
</feature>
<evidence type="ECO:0000256" key="2">
    <source>
        <dbReference type="SAM" id="Phobius"/>
    </source>
</evidence>
<dbReference type="Proteomes" id="UP000270094">
    <property type="component" value="Unassembled WGS sequence"/>
</dbReference>
<proteinExistence type="predicted"/>
<feature type="domain" description="Alpha-(1,6)-fucosyltransferase N- and catalytic" evidence="3">
    <location>
        <begin position="5"/>
        <end position="86"/>
    </location>
</feature>
<name>A0A3P7J6A2_STRVU</name>
<dbReference type="AlphaFoldDB" id="A0A3P7J6A2"/>
<accession>A0A3P7J6A2</accession>